<dbReference type="Proteomes" id="UP001433071">
    <property type="component" value="Unassembled WGS sequence"/>
</dbReference>
<dbReference type="RefSeq" id="WP_352447890.1">
    <property type="nucleotide sequence ID" value="NZ_JAMYQB010000035.1"/>
</dbReference>
<accession>A0ABV1Z902</accession>
<organism evidence="1 2">
    <name type="scientific">Mesorhizobium caraganae</name>
    <dbReference type="NCBI Taxonomy" id="483206"/>
    <lineage>
        <taxon>Bacteria</taxon>
        <taxon>Pseudomonadati</taxon>
        <taxon>Pseudomonadota</taxon>
        <taxon>Alphaproteobacteria</taxon>
        <taxon>Hyphomicrobiales</taxon>
        <taxon>Phyllobacteriaceae</taxon>
        <taxon>Mesorhizobium</taxon>
    </lineage>
</organism>
<name>A0ABV1Z902_9HYPH</name>
<protein>
    <submittedName>
        <fullName evidence="1">Class I SAM-dependent methyltransferase</fullName>
    </submittedName>
</protein>
<dbReference type="GO" id="GO:0008168">
    <property type="term" value="F:methyltransferase activity"/>
    <property type="evidence" value="ECO:0007669"/>
    <property type="project" value="UniProtKB-KW"/>
</dbReference>
<keyword evidence="1" id="KW-0808">Transferase</keyword>
<dbReference type="GO" id="GO:0032259">
    <property type="term" value="P:methylation"/>
    <property type="evidence" value="ECO:0007669"/>
    <property type="project" value="UniProtKB-KW"/>
</dbReference>
<keyword evidence="1" id="KW-0489">Methyltransferase</keyword>
<comment type="caution">
    <text evidence="1">The sequence shown here is derived from an EMBL/GenBank/DDBJ whole genome shotgun (WGS) entry which is preliminary data.</text>
</comment>
<sequence length="41" mass="4467">MSRPVDFVFTANAFDGVPDRPRLARAVREALAPGGHFVIVN</sequence>
<keyword evidence="2" id="KW-1185">Reference proteome</keyword>
<evidence type="ECO:0000313" key="1">
    <source>
        <dbReference type="EMBL" id="MER9408131.1"/>
    </source>
</evidence>
<dbReference type="EMBL" id="JAMYQB010000035">
    <property type="protein sequence ID" value="MER9408131.1"/>
    <property type="molecule type" value="Genomic_DNA"/>
</dbReference>
<evidence type="ECO:0000313" key="2">
    <source>
        <dbReference type="Proteomes" id="UP001433071"/>
    </source>
</evidence>
<dbReference type="SUPFAM" id="SSF53335">
    <property type="entry name" value="S-adenosyl-L-methionine-dependent methyltransferases"/>
    <property type="match status" value="1"/>
</dbReference>
<gene>
    <name evidence="1" type="ORF">NKI36_29420</name>
</gene>
<reference evidence="1 2" key="1">
    <citation type="journal article" date="2024" name="Proc. Natl. Acad. Sci. U.S.A.">
        <title>The evolutionary genomics of adaptation to stress in wild rhizobium bacteria.</title>
        <authorList>
            <person name="Kehlet-Delgado H."/>
            <person name="Montoya A.P."/>
            <person name="Jensen K.T."/>
            <person name="Wendlandt C.E."/>
            <person name="Dexheimer C."/>
            <person name="Roberts M."/>
            <person name="Torres Martinez L."/>
            <person name="Friesen M.L."/>
            <person name="Griffitts J.S."/>
            <person name="Porter S.S."/>
        </authorList>
    </citation>
    <scope>NUCLEOTIDE SEQUENCE [LARGE SCALE GENOMIC DNA]</scope>
    <source>
        <strain evidence="1 2">M0641</strain>
    </source>
</reference>
<dbReference type="InterPro" id="IPR029063">
    <property type="entry name" value="SAM-dependent_MTases_sf"/>
</dbReference>
<dbReference type="Gene3D" id="3.40.50.150">
    <property type="entry name" value="Vaccinia Virus protein VP39"/>
    <property type="match status" value="1"/>
</dbReference>
<proteinExistence type="predicted"/>